<dbReference type="Pfam" id="PF00501">
    <property type="entry name" value="AMP-binding"/>
    <property type="match status" value="1"/>
</dbReference>
<evidence type="ECO:0000313" key="10">
    <source>
        <dbReference type="Proteomes" id="UP001208935"/>
    </source>
</evidence>
<dbReference type="InterPro" id="IPR016036">
    <property type="entry name" value="Malonyl_transacylase_ACP-bd"/>
</dbReference>
<protein>
    <submittedName>
        <fullName evidence="9">Acyltransferase domain-containing protein</fullName>
    </submittedName>
</protein>
<dbReference type="PROSITE" id="PS52004">
    <property type="entry name" value="KS3_2"/>
    <property type="match status" value="1"/>
</dbReference>
<dbReference type="PROSITE" id="PS00455">
    <property type="entry name" value="AMP_BINDING"/>
    <property type="match status" value="1"/>
</dbReference>
<dbReference type="EMBL" id="QZCW01000002">
    <property type="protein sequence ID" value="MCW5321989.1"/>
    <property type="molecule type" value="Genomic_DNA"/>
</dbReference>
<dbReference type="InterPro" id="IPR009081">
    <property type="entry name" value="PP-bd_ACP"/>
</dbReference>
<dbReference type="InterPro" id="IPR016035">
    <property type="entry name" value="Acyl_Trfase/lysoPLipase"/>
</dbReference>
<dbReference type="SMART" id="SM00825">
    <property type="entry name" value="PKS_KS"/>
    <property type="match status" value="1"/>
</dbReference>
<dbReference type="InterPro" id="IPR042099">
    <property type="entry name" value="ANL_N_sf"/>
</dbReference>
<feature type="domain" description="Ketosynthase family 3 (KS3)" evidence="8">
    <location>
        <begin position="713"/>
        <end position="1130"/>
    </location>
</feature>
<dbReference type="Gene3D" id="3.30.70.3290">
    <property type="match status" value="1"/>
</dbReference>
<evidence type="ECO:0000259" key="7">
    <source>
        <dbReference type="PROSITE" id="PS50075"/>
    </source>
</evidence>
<dbReference type="InterPro" id="IPR014031">
    <property type="entry name" value="Ketoacyl_synth_C"/>
</dbReference>
<dbReference type="InterPro" id="IPR020806">
    <property type="entry name" value="PKS_PP-bd"/>
</dbReference>
<feature type="transmembrane region" description="Helical" evidence="6">
    <location>
        <begin position="100"/>
        <end position="121"/>
    </location>
</feature>
<dbReference type="PROSITE" id="PS00012">
    <property type="entry name" value="PHOSPHOPANTETHEINE"/>
    <property type="match status" value="2"/>
</dbReference>
<dbReference type="GO" id="GO:0016746">
    <property type="term" value="F:acyltransferase activity"/>
    <property type="evidence" value="ECO:0007669"/>
    <property type="project" value="UniProtKB-KW"/>
</dbReference>
<feature type="domain" description="Carrier" evidence="7">
    <location>
        <begin position="1619"/>
        <end position="1699"/>
    </location>
</feature>
<dbReference type="Pfam" id="PF02801">
    <property type="entry name" value="Ketoacyl-synt_C"/>
    <property type="match status" value="1"/>
</dbReference>
<evidence type="ECO:0000256" key="3">
    <source>
        <dbReference type="ARBA" id="ARBA00022679"/>
    </source>
</evidence>
<dbReference type="Pfam" id="PF00550">
    <property type="entry name" value="PP-binding"/>
    <property type="match status" value="2"/>
</dbReference>
<dbReference type="InterPro" id="IPR036736">
    <property type="entry name" value="ACP-like_sf"/>
</dbReference>
<dbReference type="InterPro" id="IPR025110">
    <property type="entry name" value="AMP-bd_C"/>
</dbReference>
<keyword evidence="2" id="KW-0597">Phosphoprotein</keyword>
<proteinExistence type="predicted"/>
<dbReference type="PANTHER" id="PTHR43775">
    <property type="entry name" value="FATTY ACID SYNTHASE"/>
    <property type="match status" value="1"/>
</dbReference>
<dbReference type="InterPro" id="IPR020845">
    <property type="entry name" value="AMP-binding_CS"/>
</dbReference>
<dbReference type="Gene3D" id="3.40.50.12780">
    <property type="entry name" value="N-terminal domain of ligase-like"/>
    <property type="match status" value="1"/>
</dbReference>
<dbReference type="InterPro" id="IPR040097">
    <property type="entry name" value="FAAL/FAAC"/>
</dbReference>
<organism evidence="9 10">
    <name type="scientific">Verminephrobacter aporrectodeae subsp. tuberculatae</name>
    <dbReference type="NCBI Taxonomy" id="1110392"/>
    <lineage>
        <taxon>Bacteria</taxon>
        <taxon>Pseudomonadati</taxon>
        <taxon>Pseudomonadota</taxon>
        <taxon>Betaproteobacteria</taxon>
        <taxon>Burkholderiales</taxon>
        <taxon>Comamonadaceae</taxon>
        <taxon>Verminephrobacter</taxon>
    </lineage>
</organism>
<dbReference type="SUPFAM" id="SSF53901">
    <property type="entry name" value="Thiolase-like"/>
    <property type="match status" value="1"/>
</dbReference>
<dbReference type="PROSITE" id="PS00606">
    <property type="entry name" value="KS3_1"/>
    <property type="match status" value="1"/>
</dbReference>
<dbReference type="InterPro" id="IPR006162">
    <property type="entry name" value="Ppantetheine_attach_site"/>
</dbReference>
<feature type="domain" description="Carrier" evidence="7">
    <location>
        <begin position="624"/>
        <end position="701"/>
    </location>
</feature>
<dbReference type="InterPro" id="IPR016039">
    <property type="entry name" value="Thiolase-like"/>
</dbReference>
<keyword evidence="5" id="KW-0443">Lipid metabolism</keyword>
<dbReference type="SUPFAM" id="SSF55048">
    <property type="entry name" value="Probable ACP-binding domain of malonyl-CoA ACP transacylase"/>
    <property type="match status" value="1"/>
</dbReference>
<keyword evidence="6" id="KW-1133">Transmembrane helix</keyword>
<accession>A0ABT3KUF1</accession>
<dbReference type="InterPro" id="IPR014043">
    <property type="entry name" value="Acyl_transferase_dom"/>
</dbReference>
<dbReference type="Gene3D" id="3.30.300.30">
    <property type="match status" value="1"/>
</dbReference>
<keyword evidence="1" id="KW-0596">Phosphopantetheine</keyword>
<dbReference type="InterPro" id="IPR000873">
    <property type="entry name" value="AMP-dep_synth/lig_dom"/>
</dbReference>
<dbReference type="PANTHER" id="PTHR43775:SF37">
    <property type="entry name" value="SI:DKEY-61P9.11"/>
    <property type="match status" value="1"/>
</dbReference>
<dbReference type="SUPFAM" id="SSF52151">
    <property type="entry name" value="FabD/lysophospholipase-like"/>
    <property type="match status" value="1"/>
</dbReference>
<dbReference type="Proteomes" id="UP001208935">
    <property type="component" value="Unassembled WGS sequence"/>
</dbReference>
<evidence type="ECO:0000256" key="5">
    <source>
        <dbReference type="ARBA" id="ARBA00023098"/>
    </source>
</evidence>
<dbReference type="InterPro" id="IPR014030">
    <property type="entry name" value="Ketoacyl_synth_N"/>
</dbReference>
<dbReference type="Gene3D" id="3.40.366.10">
    <property type="entry name" value="Malonyl-Coenzyme A Acyl Carrier Protein, domain 2"/>
    <property type="match status" value="1"/>
</dbReference>
<dbReference type="CDD" id="cd00833">
    <property type="entry name" value="PKS"/>
    <property type="match status" value="1"/>
</dbReference>
<evidence type="ECO:0000256" key="1">
    <source>
        <dbReference type="ARBA" id="ARBA00022450"/>
    </source>
</evidence>
<dbReference type="SUPFAM" id="SSF56801">
    <property type="entry name" value="Acetyl-CoA synthetase-like"/>
    <property type="match status" value="1"/>
</dbReference>
<dbReference type="Pfam" id="PF23024">
    <property type="entry name" value="AMP-dom_DIP2-like"/>
    <property type="match status" value="1"/>
</dbReference>
<keyword evidence="4" id="KW-0276">Fatty acid metabolism</keyword>
<reference evidence="10" key="1">
    <citation type="submission" date="2023-07" db="EMBL/GenBank/DDBJ databases">
        <title>Verminephrobacter genomes.</title>
        <authorList>
            <person name="Lund M.B."/>
        </authorList>
    </citation>
    <scope>NUCLEOTIDE SEQUENCE [LARGE SCALE GENOMIC DNA]</scope>
    <source>
        <strain evidence="10">AtM5-05</strain>
    </source>
</reference>
<keyword evidence="6" id="KW-0812">Transmembrane</keyword>
<keyword evidence="6" id="KW-0472">Membrane</keyword>
<dbReference type="Gene3D" id="3.40.47.10">
    <property type="match status" value="1"/>
</dbReference>
<dbReference type="InterPro" id="IPR050091">
    <property type="entry name" value="PKS_NRPS_Biosynth_Enz"/>
</dbReference>
<dbReference type="InterPro" id="IPR032821">
    <property type="entry name" value="PKS_assoc"/>
</dbReference>
<dbReference type="Gene3D" id="1.10.1200.10">
    <property type="entry name" value="ACP-like"/>
    <property type="match status" value="2"/>
</dbReference>
<evidence type="ECO:0000256" key="2">
    <source>
        <dbReference type="ARBA" id="ARBA00022553"/>
    </source>
</evidence>
<dbReference type="SMART" id="SM00827">
    <property type="entry name" value="PKS_AT"/>
    <property type="match status" value="1"/>
</dbReference>
<keyword evidence="9" id="KW-0012">Acyltransferase</keyword>
<dbReference type="PROSITE" id="PS50075">
    <property type="entry name" value="CARRIER"/>
    <property type="match status" value="2"/>
</dbReference>
<gene>
    <name evidence="9" type="ORF">D5039_12775</name>
</gene>
<dbReference type="SMART" id="SM00823">
    <property type="entry name" value="PKS_PP"/>
    <property type="match status" value="2"/>
</dbReference>
<dbReference type="InterPro" id="IPR018201">
    <property type="entry name" value="Ketoacyl_synth_AS"/>
</dbReference>
<evidence type="ECO:0000256" key="4">
    <source>
        <dbReference type="ARBA" id="ARBA00022832"/>
    </source>
</evidence>
<dbReference type="InterPro" id="IPR001227">
    <property type="entry name" value="Ac_transferase_dom_sf"/>
</dbReference>
<evidence type="ECO:0000256" key="6">
    <source>
        <dbReference type="SAM" id="Phobius"/>
    </source>
</evidence>
<evidence type="ECO:0000313" key="9">
    <source>
        <dbReference type="EMBL" id="MCW5321989.1"/>
    </source>
</evidence>
<dbReference type="Pfam" id="PF00698">
    <property type="entry name" value="Acyl_transf_1"/>
    <property type="match status" value="1"/>
</dbReference>
<dbReference type="SMART" id="SM01294">
    <property type="entry name" value="PKS_PP_betabranch"/>
    <property type="match status" value="1"/>
</dbReference>
<dbReference type="Pfam" id="PF00109">
    <property type="entry name" value="ketoacyl-synt"/>
    <property type="match status" value="1"/>
</dbReference>
<comment type="caution">
    <text evidence="9">The sequence shown here is derived from an EMBL/GenBank/DDBJ whole genome shotgun (WGS) entry which is preliminary data.</text>
</comment>
<sequence>MANRVRQKGCVGVMAKDDFLNLVSRRVENSAMRFDSVPEALECWARTQADCVALRFLADGEGDAVSLTYAELWHRVQGLARYLVANGYRDQRVLLLMPSCLEYVVAFVACLLAGTVAVPLYPPRNNWHDKRLADISNDAQACAALTLTAFAGQLMERLRAAGARSMDTLVTVDRGAFEGDGGALAVQLPPINPFALAYLQYTSGSTGSPKGVMVRQSDIAWNVQSKAIDLDAQEVAVSWLPLFHDMGLVQGIALPLVRGGTAVFMPPTAFVQDPLRWLRAVDRFKAVFSGAPNFGYQSCVDAVPADTDLALDLSSWRMAPNAAEPISCETVQQFHRTFGPYGLSRDALVGAFGMAEATLRVTTGAGPGGAPVLHLDRHALSTNQIRIRTPESESVVALVSSGLMSTDPLVRIVDTGIGRALEDCQVGEIWVSGSTVCPGYWHNEPATAESFGHVLASDPGESFLRTGDLGFTHQGHLYVTGRLKDLIIVRGANHYPQDIERDVEKAHPSFRTGRFSAAFTLDDRGSTALVVVQEVRRTQRRKVDVDEIGPMVARLIASQHGIELDQLVLVDPGGVPNTSSGKVQRKVCRALLLEGRLPQIAVWTRARSRPTTRPEPAESIAAFGGIGGIENWLIGEVAALTGLPASHIDVAMSFHALGLDSVKLVQLSAHVGPALGVCLPPSVLFDHPSITALANHLSGVARLPESAADVSRADPVAIIGLACRVPGARDVHEFWQLVSSGRTAVGAVSNARRHLTRFAAVAGSPQAYLGELSGVDVFDARLFGLAAREVSSMDPQQRLALEVAWHALENAGVAADRLAGSATGVYVGISSNDYFRLQQSTGHDEYAGTGSALSIAANRISYCLGLQGPSMAIDTACSSSLVAVHQACQALASDDCSLAIAGGVNLVLSADHGDILAQARMLSADGHCHTFDQSANGYVRGEGCGFVVLKRLHAAQRDGDRVLAVIRGSAVNQDGRSNGLTAPNGTAQRQLIRTALKRAGIGPGSIGLVETHGTGTPLGDPIEVAALREVLDDAPNERPCFLGAVKTNIGHLESAAGIIGLIKATMALTHRVIPPNHGFSRLNPHIDLEGSRLSIPTRAQDWTVPEHERRCAGVSAFGFGGTNAHVILEEGPPVLLPTASGEAPSDGAWTLGLSAASEESLMRLATEMARRLQHLDPGGARRLCVAMARHRAQLPERLAIAACDAAALTQALQDWVAGRPARHARILRGRASGTHRGIAFLFTGQGSQYPGMGCGLVRSDPLFRAHIDACDAVLRPFLNVPLLEILEDRGGNYLSDTRYAQPALVALETGLVRLWADRGIVPTWVLGHSVGEFAAAVAAGVMELHDALTLVATRGRLMASAPGQGAMLSVAASSEAVLRVLGAQGGRLDIASFNTVEQVVLSGEEESIRSAHACLHQGGISCRQLTVSHAFHSRLMEPIVPTFRTAMSAVRLAQPRCGFVPSGDGRGDPTAATYWVDQLRAPVRFQQGVERLVAEGATTFLELGPSTTLADLTRCTAVGADGVTTLKQGTDDALAFGEARAVLFALGARVRMAGASALPGGQDMLPLYPMDPQRFWLEPHARADRGALWAQGPAVADAGVSSTCPPPDPSSLAKLDPDDALAALIRELGRLAAEVLRQPIPGQGEGLAATKLSLLGLDSLMAMDLRHRVRQWIGVDLPAHLLISGSSLGDVSRLIYEQVLLRAVQHEPTASDTSDTQEVFVL</sequence>
<dbReference type="InterPro" id="IPR020841">
    <property type="entry name" value="PKS_Beta-ketoAc_synthase_dom"/>
</dbReference>
<dbReference type="SUPFAM" id="SSF47336">
    <property type="entry name" value="ACP-like"/>
    <property type="match status" value="2"/>
</dbReference>
<keyword evidence="10" id="KW-1185">Reference proteome</keyword>
<dbReference type="Pfam" id="PF16197">
    <property type="entry name" value="KAsynt_C_assoc"/>
    <property type="match status" value="1"/>
</dbReference>
<dbReference type="CDD" id="cd05931">
    <property type="entry name" value="FAAL"/>
    <property type="match status" value="1"/>
</dbReference>
<evidence type="ECO:0000259" key="8">
    <source>
        <dbReference type="PROSITE" id="PS52004"/>
    </source>
</evidence>
<keyword evidence="3" id="KW-0808">Transferase</keyword>
<dbReference type="InterPro" id="IPR045851">
    <property type="entry name" value="AMP-bd_C_sf"/>
</dbReference>
<name>A0ABT3KUF1_9BURK</name>